<dbReference type="Pfam" id="PF10523">
    <property type="entry name" value="BEN"/>
    <property type="match status" value="1"/>
</dbReference>
<evidence type="ECO:0000313" key="4">
    <source>
        <dbReference type="EMBL" id="KAL1277191.1"/>
    </source>
</evidence>
<evidence type="ECO:0000256" key="1">
    <source>
        <dbReference type="SAM" id="Coils"/>
    </source>
</evidence>
<reference evidence="4 5" key="1">
    <citation type="submission" date="2023-09" db="EMBL/GenBank/DDBJ databases">
        <authorList>
            <person name="Wang M."/>
        </authorList>
    </citation>
    <scope>NUCLEOTIDE SEQUENCE [LARGE SCALE GENOMIC DNA]</scope>
    <source>
        <strain evidence="4">GT-2023</strain>
        <tissue evidence="4">Liver</tissue>
    </source>
</reference>
<evidence type="ECO:0000313" key="5">
    <source>
        <dbReference type="Proteomes" id="UP001558613"/>
    </source>
</evidence>
<feature type="compositionally biased region" description="Polar residues" evidence="2">
    <location>
        <begin position="122"/>
        <end position="132"/>
    </location>
</feature>
<organism evidence="4 5">
    <name type="scientific">Cirrhinus molitorella</name>
    <name type="common">mud carp</name>
    <dbReference type="NCBI Taxonomy" id="172907"/>
    <lineage>
        <taxon>Eukaryota</taxon>
        <taxon>Metazoa</taxon>
        <taxon>Chordata</taxon>
        <taxon>Craniata</taxon>
        <taxon>Vertebrata</taxon>
        <taxon>Euteleostomi</taxon>
        <taxon>Actinopterygii</taxon>
        <taxon>Neopterygii</taxon>
        <taxon>Teleostei</taxon>
        <taxon>Ostariophysi</taxon>
        <taxon>Cypriniformes</taxon>
        <taxon>Cyprinidae</taxon>
        <taxon>Labeoninae</taxon>
        <taxon>Labeonini</taxon>
        <taxon>Cirrhinus</taxon>
    </lineage>
</organism>
<dbReference type="InterPro" id="IPR018379">
    <property type="entry name" value="BEN_domain"/>
</dbReference>
<protein>
    <recommendedName>
        <fullName evidence="3">BEN domain-containing protein</fullName>
    </recommendedName>
</protein>
<feature type="domain" description="BEN" evidence="3">
    <location>
        <begin position="143"/>
        <end position="256"/>
    </location>
</feature>
<dbReference type="PROSITE" id="PS51457">
    <property type="entry name" value="BEN"/>
    <property type="match status" value="1"/>
</dbReference>
<feature type="region of interest" description="Disordered" evidence="2">
    <location>
        <begin position="122"/>
        <end position="149"/>
    </location>
</feature>
<feature type="compositionally biased region" description="Basic and acidic residues" evidence="2">
    <location>
        <begin position="133"/>
        <end position="145"/>
    </location>
</feature>
<gene>
    <name evidence="4" type="ORF">QQF64_023864</name>
</gene>
<dbReference type="Gene3D" id="1.10.10.2590">
    <property type="entry name" value="BEN domain"/>
    <property type="match status" value="1"/>
</dbReference>
<feature type="coiled-coil region" evidence="1">
    <location>
        <begin position="86"/>
        <end position="113"/>
    </location>
</feature>
<evidence type="ECO:0000256" key="2">
    <source>
        <dbReference type="SAM" id="MobiDB-lite"/>
    </source>
</evidence>
<dbReference type="EMBL" id="JAYMGO010000003">
    <property type="protein sequence ID" value="KAL1277191.1"/>
    <property type="molecule type" value="Genomic_DNA"/>
</dbReference>
<comment type="caution">
    <text evidence="4">The sequence shown here is derived from an EMBL/GenBank/DDBJ whole genome shotgun (WGS) entry which is preliminary data.</text>
</comment>
<accession>A0ABR3NKH9</accession>
<evidence type="ECO:0000259" key="3">
    <source>
        <dbReference type="PROSITE" id="PS51457"/>
    </source>
</evidence>
<proteinExistence type="predicted"/>
<keyword evidence="5" id="KW-1185">Reference proteome</keyword>
<dbReference type="Proteomes" id="UP001558613">
    <property type="component" value="Unassembled WGS sequence"/>
</dbReference>
<sequence length="274" mass="30379">MSKTWVLVEWREEPPTYDIVPKKDILKKTFEPGDVVDVAYEEESSPATIIDIDEPPLKHQVIHRKNMMLMQEINSMDSQTPQSSREAQLEQEILRLKNENEQLRALNINMQQKILPILESMSQNIPPSTDSLHSQKEDSRHKNPSEKGLGISHSVLASCGRGGTSCSAMVKDLAVAVFGRGTLATHGLSGRAGNANKGTTAKPALDQDKVMLILGDECLRQGWISGGGLSFTSVVHCVVLYVRLLSSELRCLRLLRCQFRGGTRSLQMASLFPE</sequence>
<name>A0ABR3NKH9_9TELE</name>
<keyword evidence="1" id="KW-0175">Coiled coil</keyword>